<name>A0A0G4ICU0_9ALVE</name>
<feature type="compositionally biased region" description="Acidic residues" evidence="1">
    <location>
        <begin position="326"/>
        <end position="335"/>
    </location>
</feature>
<dbReference type="VEuPathDB" id="CryptoDB:Cvel_13141"/>
<dbReference type="EMBL" id="CDMZ01005827">
    <property type="protein sequence ID" value="CEM54896.1"/>
    <property type="molecule type" value="Genomic_DNA"/>
</dbReference>
<reference evidence="2" key="1">
    <citation type="submission" date="2014-11" db="EMBL/GenBank/DDBJ databases">
        <authorList>
            <person name="Otto D Thomas"/>
            <person name="Naeem Raeece"/>
        </authorList>
    </citation>
    <scope>NUCLEOTIDE SEQUENCE</scope>
</reference>
<accession>A0A0G4ICU0</accession>
<evidence type="ECO:0000313" key="2">
    <source>
        <dbReference type="EMBL" id="CEM54896.1"/>
    </source>
</evidence>
<sequence length="335" mass="36755">AESTEHCKVLRENLLRDQAECVALQSESGREEVNIRHENKVILDRIDKRTRELEQDYVEMEEEGDPEELFEKDLNAQGEVVVVTGLERIKQKIEAQKKYRRRRETERAAVQKKSSEIRKVGEIVLRTCKETLESSSTASAPAAAAAAAAELPQYDEGVPVSDRNINLIPITETAETMEQITQKAVQRVSEFFATVPKDLPSSCVYVHDVGSTPDVYTECSETLCGSQCGDDERPPSAGDGRNVSPSLRELYAPHMEMSWQLPELNASIRFQKERQLAEGEATRQAAQEAVASAVAAAAAGSATASAAAVRPEGQGEEALPLLTVGGEDEDEEVLQ</sequence>
<dbReference type="AlphaFoldDB" id="A0A0G4ICU0"/>
<organism evidence="2">
    <name type="scientific">Chromera velia CCMP2878</name>
    <dbReference type="NCBI Taxonomy" id="1169474"/>
    <lineage>
        <taxon>Eukaryota</taxon>
        <taxon>Sar</taxon>
        <taxon>Alveolata</taxon>
        <taxon>Colpodellida</taxon>
        <taxon>Chromeraceae</taxon>
        <taxon>Chromera</taxon>
    </lineage>
</organism>
<feature type="region of interest" description="Disordered" evidence="1">
    <location>
        <begin position="306"/>
        <end position="335"/>
    </location>
</feature>
<protein>
    <submittedName>
        <fullName evidence="2">Uncharacterized protein</fullName>
    </submittedName>
</protein>
<proteinExistence type="predicted"/>
<feature type="non-terminal residue" evidence="2">
    <location>
        <position position="1"/>
    </location>
</feature>
<evidence type="ECO:0000256" key="1">
    <source>
        <dbReference type="SAM" id="MobiDB-lite"/>
    </source>
</evidence>
<gene>
    <name evidence="2" type="ORF">Cvel_13141</name>
</gene>